<proteinExistence type="predicted"/>
<dbReference type="Gene3D" id="3.30.70.270">
    <property type="match status" value="1"/>
</dbReference>
<dbReference type="SMART" id="SM00267">
    <property type="entry name" value="GGDEF"/>
    <property type="match status" value="1"/>
</dbReference>
<reference evidence="2" key="1">
    <citation type="submission" date="2019-08" db="EMBL/GenBank/DDBJ databases">
        <authorList>
            <person name="Kucharzyk K."/>
            <person name="Murdoch R.W."/>
            <person name="Higgins S."/>
            <person name="Loffler F."/>
        </authorList>
    </citation>
    <scope>NUCLEOTIDE SEQUENCE</scope>
</reference>
<gene>
    <name evidence="2" type="ORF">SDC9_188362</name>
</gene>
<dbReference type="SUPFAM" id="SSF55073">
    <property type="entry name" value="Nucleotide cyclase"/>
    <property type="match status" value="1"/>
</dbReference>
<accession>A0A645HQV0</accession>
<protein>
    <recommendedName>
        <fullName evidence="1">GGDEF domain-containing protein</fullName>
    </recommendedName>
</protein>
<evidence type="ECO:0000259" key="1">
    <source>
        <dbReference type="PROSITE" id="PS50887"/>
    </source>
</evidence>
<dbReference type="GO" id="GO:0052621">
    <property type="term" value="F:diguanylate cyclase activity"/>
    <property type="evidence" value="ECO:0007669"/>
    <property type="project" value="TreeGrafter"/>
</dbReference>
<comment type="caution">
    <text evidence="2">The sequence shown here is derived from an EMBL/GenBank/DDBJ whole genome shotgun (WGS) entry which is preliminary data.</text>
</comment>
<organism evidence="2">
    <name type="scientific">bioreactor metagenome</name>
    <dbReference type="NCBI Taxonomy" id="1076179"/>
    <lineage>
        <taxon>unclassified sequences</taxon>
        <taxon>metagenomes</taxon>
        <taxon>ecological metagenomes</taxon>
    </lineage>
</organism>
<dbReference type="InterPro" id="IPR043128">
    <property type="entry name" value="Rev_trsase/Diguanyl_cyclase"/>
</dbReference>
<dbReference type="PANTHER" id="PTHR45138:SF9">
    <property type="entry name" value="DIGUANYLATE CYCLASE DGCM-RELATED"/>
    <property type="match status" value="1"/>
</dbReference>
<dbReference type="AlphaFoldDB" id="A0A645HQV0"/>
<dbReference type="NCBIfam" id="TIGR00254">
    <property type="entry name" value="GGDEF"/>
    <property type="match status" value="1"/>
</dbReference>
<sequence length="214" mass="24619">MRGNSDIYVTELELPADGGKTQNFSVSMHPLRWDQYNAMAFVLADISAEREQMRKLQNIANFDTLTKLNNRRYGMETLENWIAEKRSFALCFIDMDDLKQVNDRYGHEEGDRYIMAMSGAMLNFSPNAVVCRIGGDEFMLLAENWDEESAAQRMEQLRGSLVTADTAYDRSMSYGVISVGPDNTMQAGDLLAAADERMYEYKRAYKLRQRKRKK</sequence>
<name>A0A645HQV0_9ZZZZ</name>
<dbReference type="InterPro" id="IPR050469">
    <property type="entry name" value="Diguanylate_Cyclase"/>
</dbReference>
<dbReference type="PROSITE" id="PS50887">
    <property type="entry name" value="GGDEF"/>
    <property type="match status" value="1"/>
</dbReference>
<feature type="domain" description="GGDEF" evidence="1">
    <location>
        <begin position="86"/>
        <end position="214"/>
    </location>
</feature>
<dbReference type="PANTHER" id="PTHR45138">
    <property type="entry name" value="REGULATORY COMPONENTS OF SENSORY TRANSDUCTION SYSTEM"/>
    <property type="match status" value="1"/>
</dbReference>
<dbReference type="CDD" id="cd01949">
    <property type="entry name" value="GGDEF"/>
    <property type="match status" value="1"/>
</dbReference>
<dbReference type="EMBL" id="VSSQ01097467">
    <property type="protein sequence ID" value="MPN40822.1"/>
    <property type="molecule type" value="Genomic_DNA"/>
</dbReference>
<evidence type="ECO:0000313" key="2">
    <source>
        <dbReference type="EMBL" id="MPN40822.1"/>
    </source>
</evidence>
<dbReference type="InterPro" id="IPR000160">
    <property type="entry name" value="GGDEF_dom"/>
</dbReference>
<dbReference type="Pfam" id="PF00990">
    <property type="entry name" value="GGDEF"/>
    <property type="match status" value="1"/>
</dbReference>
<dbReference type="InterPro" id="IPR029787">
    <property type="entry name" value="Nucleotide_cyclase"/>
</dbReference>